<name>A0A009T163_ACIBA</name>
<organism evidence="1 2">
    <name type="scientific">Acinetobacter baumannii 99063</name>
    <dbReference type="NCBI Taxonomy" id="1310630"/>
    <lineage>
        <taxon>Bacteria</taxon>
        <taxon>Pseudomonadati</taxon>
        <taxon>Pseudomonadota</taxon>
        <taxon>Gammaproteobacteria</taxon>
        <taxon>Moraxellales</taxon>
        <taxon>Moraxellaceae</taxon>
        <taxon>Acinetobacter</taxon>
        <taxon>Acinetobacter calcoaceticus/baumannii complex</taxon>
    </lineage>
</organism>
<gene>
    <name evidence="1" type="ORF">J529_3901</name>
</gene>
<sequence length="98" mass="11188">MMQFKNKVKILGAKAVDFKTDDGRHYDHVALYCEVPLDQSQGNAVGNACEVFNWQDRTNLVLLKQHKFPLEADITFEMVTSGKSMKYVVKQVELPKVI</sequence>
<dbReference type="RefSeq" id="WP_000983197.1">
    <property type="nucleotide sequence ID" value="NZ_JEXJ01000132.1"/>
</dbReference>
<proteinExistence type="predicted"/>
<protein>
    <submittedName>
        <fullName evidence="1">Uncharacterized protein</fullName>
    </submittedName>
</protein>
<reference evidence="1 2" key="1">
    <citation type="submission" date="2014-02" db="EMBL/GenBank/DDBJ databases">
        <title>Comparative genomics and transcriptomics to identify genetic mechanisms underlying the emergence of carbapenem resistant Acinetobacter baumannii (CRAb).</title>
        <authorList>
            <person name="Harris A.D."/>
            <person name="Johnson K.J."/>
            <person name="George J."/>
            <person name="Shefchek K."/>
            <person name="Daugherty S.C."/>
            <person name="Parankush S."/>
            <person name="Sadzewicz L."/>
            <person name="Tallon L."/>
            <person name="Sengamalay N."/>
            <person name="Hazen T.H."/>
            <person name="Rasko D.A."/>
        </authorList>
    </citation>
    <scope>NUCLEOTIDE SEQUENCE [LARGE SCALE GENOMIC DNA]</scope>
    <source>
        <strain evidence="1 2">99063</strain>
    </source>
</reference>
<evidence type="ECO:0000313" key="2">
    <source>
        <dbReference type="Proteomes" id="UP000020735"/>
    </source>
</evidence>
<dbReference type="Proteomes" id="UP000020735">
    <property type="component" value="Unassembled WGS sequence"/>
</dbReference>
<dbReference type="AlphaFoldDB" id="A0A009T163"/>
<accession>A0A009T163</accession>
<evidence type="ECO:0000313" key="1">
    <source>
        <dbReference type="EMBL" id="EXC45085.1"/>
    </source>
</evidence>
<dbReference type="PATRIC" id="fig|1310630.3.peg.3752"/>
<comment type="caution">
    <text evidence="1">The sequence shown here is derived from an EMBL/GenBank/DDBJ whole genome shotgun (WGS) entry which is preliminary data.</text>
</comment>
<dbReference type="EMBL" id="JEXJ01000132">
    <property type="protein sequence ID" value="EXC45085.1"/>
    <property type="molecule type" value="Genomic_DNA"/>
</dbReference>